<evidence type="ECO:0000313" key="1">
    <source>
        <dbReference type="EMBL" id="CAO90006.1"/>
    </source>
</evidence>
<dbReference type="Gene3D" id="3.20.20.80">
    <property type="entry name" value="Glycosidases"/>
    <property type="match status" value="1"/>
</dbReference>
<dbReference type="EMBL" id="AM778947">
    <property type="protein sequence ID" value="CAO90006.1"/>
    <property type="molecule type" value="Genomic_DNA"/>
</dbReference>
<dbReference type="InterPro" id="IPR017853">
    <property type="entry name" value="GH"/>
</dbReference>
<name>A8YIA5_MICA7</name>
<dbReference type="SUPFAM" id="SSF51445">
    <property type="entry name" value="(Trans)glycosidases"/>
    <property type="match status" value="1"/>
</dbReference>
<dbReference type="AlphaFoldDB" id="A8YIA5"/>
<accession>A8YIA5</accession>
<sequence length="54" mass="6211">MAFSRSSGILLHPTSHPGRYGIGELGREAYQFIDFWLKVVKNLANSPFRPHRVR</sequence>
<protein>
    <submittedName>
        <fullName evidence="1">Genome sequencing data, contig C317</fullName>
    </submittedName>
</protein>
<organism evidence="1">
    <name type="scientific">Microcystis aeruginosa (strain PCC 7806)</name>
    <dbReference type="NCBI Taxonomy" id="267872"/>
    <lineage>
        <taxon>Bacteria</taxon>
        <taxon>Bacillati</taxon>
        <taxon>Cyanobacteriota</taxon>
        <taxon>Cyanophyceae</taxon>
        <taxon>Oscillatoriophycideae</taxon>
        <taxon>Chroococcales</taxon>
        <taxon>Microcystaceae</taxon>
        <taxon>Microcystis</taxon>
    </lineage>
</organism>
<reference evidence="1" key="1">
    <citation type="submission" date="2007-08" db="EMBL/GenBank/DDBJ databases">
        <authorList>
            <person name="Frangeul L."/>
        </authorList>
    </citation>
    <scope>NUCLEOTIDE SEQUENCE</scope>
    <source>
        <strain evidence="1">PCC 7806</strain>
    </source>
</reference>
<gene>
    <name evidence="1" type="ORF">IPF_6408</name>
</gene>
<proteinExistence type="predicted"/>